<evidence type="ECO:0000256" key="1">
    <source>
        <dbReference type="SAM" id="MobiDB-lite"/>
    </source>
</evidence>
<protein>
    <submittedName>
        <fullName evidence="3">Uncharacterized protein</fullName>
    </submittedName>
</protein>
<feature type="compositionally biased region" description="Pro residues" evidence="1">
    <location>
        <begin position="59"/>
        <end position="68"/>
    </location>
</feature>
<keyword evidence="2" id="KW-0732">Signal</keyword>
<sequence length="312" mass="34816">MLYVVLKLLAVVLTAECGQTLALESSGTTGPRGLNLDGKMFNLSSGGVCFYPPSFSPTSPPSCSTPPDPTHEYTQHPTTNTNLHTSAKAERNNQTPVHVNTAGVSVCVRYLVKDEPKAINLTTFTLSPSGSPLKLEYSAPGRYTLHIGGRNIWGFGYNYANLLFKPHISCLSYVRPDIWTRLCLTVDTVKNVAQVSSGSKISFRKILPNWYVWSGQPVIDFPGFDGQVTDVQIWNYRIGYKETYNYMTGVFGPNRGSVLTWSSISFFSPRGNVPMEDVYKQQKKHPTRSAWKRSHPKTKKAARECSDFKRKM</sequence>
<evidence type="ECO:0000313" key="3">
    <source>
        <dbReference type="EMBL" id="KAE8298779.1"/>
    </source>
</evidence>
<feature type="chain" id="PRO_5026069009" evidence="2">
    <location>
        <begin position="23"/>
        <end position="312"/>
    </location>
</feature>
<evidence type="ECO:0000256" key="2">
    <source>
        <dbReference type="SAM" id="SignalP"/>
    </source>
</evidence>
<dbReference type="EMBL" id="REGW02000003">
    <property type="protein sequence ID" value="KAE8298779.1"/>
    <property type="molecule type" value="Genomic_DNA"/>
</dbReference>
<feature type="signal peptide" evidence="2">
    <location>
        <begin position="1"/>
        <end position="22"/>
    </location>
</feature>
<feature type="compositionally biased region" description="Basic residues" evidence="1">
    <location>
        <begin position="283"/>
        <end position="300"/>
    </location>
</feature>
<dbReference type="Proteomes" id="UP000424527">
    <property type="component" value="Unassembled WGS sequence"/>
</dbReference>
<dbReference type="AlphaFoldDB" id="A0A6G0J4T2"/>
<dbReference type="InterPro" id="IPR013320">
    <property type="entry name" value="ConA-like_dom_sf"/>
</dbReference>
<dbReference type="SUPFAM" id="SSF49899">
    <property type="entry name" value="Concanavalin A-like lectins/glucanases"/>
    <property type="match status" value="1"/>
</dbReference>
<keyword evidence="4" id="KW-1185">Reference proteome</keyword>
<dbReference type="Gene3D" id="2.60.120.200">
    <property type="match status" value="1"/>
</dbReference>
<gene>
    <name evidence="3" type="ORF">D5F01_LYC03284</name>
</gene>
<accession>A0A6G0J4T2</accession>
<feature type="region of interest" description="Disordered" evidence="1">
    <location>
        <begin position="59"/>
        <end position="81"/>
    </location>
</feature>
<proteinExistence type="predicted"/>
<name>A0A6G0J4T2_LARCR</name>
<organism evidence="3 4">
    <name type="scientific">Larimichthys crocea</name>
    <name type="common">Large yellow croaker</name>
    <name type="synonym">Pseudosciaena crocea</name>
    <dbReference type="NCBI Taxonomy" id="215358"/>
    <lineage>
        <taxon>Eukaryota</taxon>
        <taxon>Metazoa</taxon>
        <taxon>Chordata</taxon>
        <taxon>Craniata</taxon>
        <taxon>Vertebrata</taxon>
        <taxon>Euteleostomi</taxon>
        <taxon>Actinopterygii</taxon>
        <taxon>Neopterygii</taxon>
        <taxon>Teleostei</taxon>
        <taxon>Neoteleostei</taxon>
        <taxon>Acanthomorphata</taxon>
        <taxon>Eupercaria</taxon>
        <taxon>Sciaenidae</taxon>
        <taxon>Larimichthys</taxon>
    </lineage>
</organism>
<feature type="compositionally biased region" description="Basic and acidic residues" evidence="1">
    <location>
        <begin position="301"/>
        <end position="312"/>
    </location>
</feature>
<evidence type="ECO:0000313" key="4">
    <source>
        <dbReference type="Proteomes" id="UP000424527"/>
    </source>
</evidence>
<comment type="caution">
    <text evidence="3">The sequence shown here is derived from an EMBL/GenBank/DDBJ whole genome shotgun (WGS) entry which is preliminary data.</text>
</comment>
<feature type="region of interest" description="Disordered" evidence="1">
    <location>
        <begin position="283"/>
        <end position="312"/>
    </location>
</feature>
<reference evidence="3 4" key="1">
    <citation type="submission" date="2019-07" db="EMBL/GenBank/DDBJ databases">
        <title>Chromosome genome assembly for large yellow croaker.</title>
        <authorList>
            <person name="Xiao S."/>
        </authorList>
    </citation>
    <scope>NUCLEOTIDE SEQUENCE [LARGE SCALE GENOMIC DNA]</scope>
    <source>
        <strain evidence="3">JMULYC20181020</strain>
        <tissue evidence="3">Muscle</tissue>
    </source>
</reference>